<evidence type="ECO:0000259" key="2">
    <source>
        <dbReference type="Pfam" id="PF01636"/>
    </source>
</evidence>
<feature type="transmembrane region" description="Helical" evidence="1">
    <location>
        <begin position="283"/>
        <end position="306"/>
    </location>
</feature>
<feature type="domain" description="Aminoglycoside phosphotransferase" evidence="2">
    <location>
        <begin position="54"/>
        <end position="275"/>
    </location>
</feature>
<dbReference type="SUPFAM" id="SSF56112">
    <property type="entry name" value="Protein kinase-like (PK-like)"/>
    <property type="match status" value="1"/>
</dbReference>
<reference evidence="3 4" key="2">
    <citation type="submission" date="2020-01" db="EMBL/GenBank/DDBJ databases">
        <title>Microvirga sp. nov., an arsenate reduction bacterium isolated from Tibet hotspring sediments.</title>
        <authorList>
            <person name="Xian W.-D."/>
            <person name="Li W.-J."/>
        </authorList>
    </citation>
    <scope>NUCLEOTIDE SEQUENCE [LARGE SCALE GENOMIC DNA]</scope>
    <source>
        <strain evidence="3 4">KCTC 23863</strain>
    </source>
</reference>
<evidence type="ECO:0000313" key="4">
    <source>
        <dbReference type="Proteomes" id="UP000436483"/>
    </source>
</evidence>
<dbReference type="Gene3D" id="3.90.1200.10">
    <property type="match status" value="1"/>
</dbReference>
<keyword evidence="4" id="KW-1185">Reference proteome</keyword>
<accession>A0A7X3SS12</accession>
<dbReference type="AlphaFoldDB" id="A0A7X3SS12"/>
<dbReference type="OrthoDB" id="179763at2"/>
<name>A0A7X3SS12_9HYPH</name>
<keyword evidence="3" id="KW-0808">Transferase</keyword>
<dbReference type="InterPro" id="IPR002575">
    <property type="entry name" value="Aminoglycoside_PTrfase"/>
</dbReference>
<dbReference type="Proteomes" id="UP000436483">
    <property type="component" value="Unassembled WGS sequence"/>
</dbReference>
<comment type="caution">
    <text evidence="3">The sequence shown here is derived from an EMBL/GenBank/DDBJ whole genome shotgun (WGS) entry which is preliminary data.</text>
</comment>
<keyword evidence="1" id="KW-1133">Transmembrane helix</keyword>
<dbReference type="InterPro" id="IPR011009">
    <property type="entry name" value="Kinase-like_dom_sf"/>
</dbReference>
<dbReference type="GO" id="GO:0016740">
    <property type="term" value="F:transferase activity"/>
    <property type="evidence" value="ECO:0007669"/>
    <property type="project" value="UniProtKB-KW"/>
</dbReference>
<keyword evidence="1" id="KW-0472">Membrane</keyword>
<protein>
    <submittedName>
        <fullName evidence="3">Phosphotransferase</fullName>
    </submittedName>
</protein>
<dbReference type="EMBL" id="WURB01000042">
    <property type="protein sequence ID" value="MXQ14659.1"/>
    <property type="molecule type" value="Genomic_DNA"/>
</dbReference>
<dbReference type="Pfam" id="PF01636">
    <property type="entry name" value="APH"/>
    <property type="match status" value="1"/>
</dbReference>
<proteinExistence type="predicted"/>
<organism evidence="3 4">
    <name type="scientific">Microvirga makkahensis</name>
    <dbReference type="NCBI Taxonomy" id="1128670"/>
    <lineage>
        <taxon>Bacteria</taxon>
        <taxon>Pseudomonadati</taxon>
        <taxon>Pseudomonadota</taxon>
        <taxon>Alphaproteobacteria</taxon>
        <taxon>Hyphomicrobiales</taxon>
        <taxon>Methylobacteriaceae</taxon>
        <taxon>Microvirga</taxon>
    </lineage>
</organism>
<keyword evidence="1" id="KW-0812">Transmembrane</keyword>
<gene>
    <name evidence="3" type="ORF">GR328_25065</name>
</gene>
<reference evidence="3 4" key="1">
    <citation type="submission" date="2019-12" db="EMBL/GenBank/DDBJ databases">
        <authorList>
            <person name="Yuan C.-G."/>
        </authorList>
    </citation>
    <scope>NUCLEOTIDE SEQUENCE [LARGE SCALE GENOMIC DNA]</scope>
    <source>
        <strain evidence="3 4">KCTC 23863</strain>
    </source>
</reference>
<sequence>MAVREDMATLIGRLAIEPMEDVSVESKALAGGSEACAVAMVTVRYRNRAGRPQVFRFVMKHLTGRPAREAEVYERLVSVHAVDVAPRLLAVERTGTDGVFLCLEAIRRTGAWPWREIRMGTVLLGRLAEFHRAAEDEAPLVPDWDYEAELQLMAEHSRAALERCRGNDDLSDLARDLPSLNRIVAALPKLRVQLLSEHPFGRRPIHGDVHSGNVLVRRRGGGDSPILLDWGRTRLASPLEDVSSLLQSLGYWEPEWRRRHDTLLAAYLSAFGMDRTLTTSVRAAYWMAGASNVLAGALLYHLGIAADHRQSPSRRRAAGIAARDALRVIRRASAWWG</sequence>
<evidence type="ECO:0000313" key="3">
    <source>
        <dbReference type="EMBL" id="MXQ14659.1"/>
    </source>
</evidence>
<evidence type="ECO:0000256" key="1">
    <source>
        <dbReference type="SAM" id="Phobius"/>
    </source>
</evidence>